<keyword evidence="5" id="KW-0067">ATP-binding</keyword>
<dbReference type="InterPro" id="IPR032830">
    <property type="entry name" value="XPB/Ssl2_N"/>
</dbReference>
<keyword evidence="4 12" id="KW-0347">Helicase</keyword>
<evidence type="ECO:0000313" key="13">
    <source>
        <dbReference type="Proteomes" id="UP000266426"/>
    </source>
</evidence>
<dbReference type="InterPro" id="IPR027417">
    <property type="entry name" value="P-loop_NTPase"/>
</dbReference>
<keyword evidence="3" id="KW-0378">Hydrolase</keyword>
<protein>
    <recommendedName>
        <fullName evidence="8">DNA 3'-5' helicase</fullName>
        <ecNumber evidence="8">5.6.2.4</ecNumber>
    </recommendedName>
</protein>
<evidence type="ECO:0000256" key="9">
    <source>
        <dbReference type="ARBA" id="ARBA00048988"/>
    </source>
</evidence>
<dbReference type="InterPro" id="IPR001650">
    <property type="entry name" value="Helicase_C-like"/>
</dbReference>
<evidence type="ECO:0000256" key="3">
    <source>
        <dbReference type="ARBA" id="ARBA00022801"/>
    </source>
</evidence>
<reference evidence="12 13" key="1">
    <citation type="journal article" date="2017" name="ISME J.">
        <title>Energy and carbon metabolisms in a deep terrestrial subsurface fluid microbial community.</title>
        <authorList>
            <person name="Momper L."/>
            <person name="Jungbluth S.P."/>
            <person name="Lee M.D."/>
            <person name="Amend J.P."/>
        </authorList>
    </citation>
    <scope>NUCLEOTIDE SEQUENCE [LARGE SCALE GENOMIC DNA]</scope>
    <source>
        <strain evidence="12">SURF_26</strain>
    </source>
</reference>
<feature type="domain" description="Helicase ATP-binding" evidence="10">
    <location>
        <begin position="204"/>
        <end position="360"/>
    </location>
</feature>
<keyword evidence="2" id="KW-0547">Nucleotide-binding</keyword>
<dbReference type="Pfam" id="PF16203">
    <property type="entry name" value="ERCC3_RAD25_C"/>
    <property type="match status" value="1"/>
</dbReference>
<gene>
    <name evidence="12" type="ORF">C4541_01495</name>
</gene>
<dbReference type="GO" id="GO:0003677">
    <property type="term" value="F:DNA binding"/>
    <property type="evidence" value="ECO:0007669"/>
    <property type="project" value="InterPro"/>
</dbReference>
<dbReference type="InterPro" id="IPR050615">
    <property type="entry name" value="ATP-dep_DNA_Helicase"/>
</dbReference>
<dbReference type="Pfam" id="PF13625">
    <property type="entry name" value="Helicase_C_3"/>
    <property type="match status" value="1"/>
</dbReference>
<dbReference type="SMART" id="SM00487">
    <property type="entry name" value="DEXDc"/>
    <property type="match status" value="1"/>
</dbReference>
<dbReference type="InterPro" id="IPR006935">
    <property type="entry name" value="Helicase/UvrB_N"/>
</dbReference>
<dbReference type="EMBL" id="QZJZ01000010">
    <property type="protein sequence ID" value="RJP61700.1"/>
    <property type="molecule type" value="Genomic_DNA"/>
</dbReference>
<dbReference type="GO" id="GO:0005524">
    <property type="term" value="F:ATP binding"/>
    <property type="evidence" value="ECO:0007669"/>
    <property type="project" value="UniProtKB-KW"/>
</dbReference>
<dbReference type="CDD" id="cd18789">
    <property type="entry name" value="SF2_C_XPB"/>
    <property type="match status" value="1"/>
</dbReference>
<dbReference type="PRINTS" id="PR00851">
    <property type="entry name" value="XRODRMPGMNTB"/>
</dbReference>
<comment type="caution">
    <text evidence="12">The sequence shown here is derived from an EMBL/GenBank/DDBJ whole genome shotgun (WGS) entry which is preliminary data.</text>
</comment>
<evidence type="ECO:0000256" key="2">
    <source>
        <dbReference type="ARBA" id="ARBA00022741"/>
    </source>
</evidence>
<dbReference type="CDD" id="cd18029">
    <property type="entry name" value="DEXHc_XPB"/>
    <property type="match status" value="1"/>
</dbReference>
<proteinExistence type="inferred from homology"/>
<evidence type="ECO:0000256" key="8">
    <source>
        <dbReference type="ARBA" id="ARBA00034808"/>
    </source>
</evidence>
<sequence length="561" mass="63688">MKYQPDNPLIVQSDSTILLEVNNTKYQEARICISRFSELEKSPEHIHTYRITPLSLWNAASSGLDPNTIIDQLNAYSKYDVPQNVLRDILEFTGRYGKVRLTKADDSDVLLLHSTDPIFIEEISHNKSALPYIAGRKDDNHLEIKPEHRGMIKQVLIKMGFPVEDLAGYRQGTPHPIHLRAETSAGHPFNLRHYQEDSVACFYQAGSVRGGSGVIVLPCGAGKTIIGIAVMSQLQTQTLILCTNIVAVRQWMDEILDKTDIRPEDIGEYSGEKKEIKPITISTYQILTYRKDKQSDFAHFHLFNSQQWGLIIYDEVHLLPAPIFRITSSIQSTRRLGLTATLIREDGHESDVFSLIGPKKQDIPWKELEKEGWIATAFCHEIRVPLPDHLRMQHAMATSKTQYRIASENTAKISIVQKLLEKHKNDNVLIIGQFLTQLDEITEVIKAPLITGSTKNEERQRLYSEFKSGKIKILIVSKVANFSVDLPDANVAIQISGTFGSRQEEAQRLGRILRPKKTGEHAHFYSIITRETADQKYAAKRQLFLTEQGYSYEIIDSKSLE</sequence>
<dbReference type="Gene3D" id="3.40.50.300">
    <property type="entry name" value="P-loop containing nucleotide triphosphate hydrolases"/>
    <property type="match status" value="2"/>
</dbReference>
<dbReference type="PROSITE" id="PS51194">
    <property type="entry name" value="HELICASE_CTER"/>
    <property type="match status" value="1"/>
</dbReference>
<dbReference type="PANTHER" id="PTHR11274">
    <property type="entry name" value="RAD25/XP-B DNA REPAIR HELICASE"/>
    <property type="match status" value="1"/>
</dbReference>
<organism evidence="12 13">
    <name type="scientific">Candidatus Auribacter fodinae</name>
    <dbReference type="NCBI Taxonomy" id="2093366"/>
    <lineage>
        <taxon>Bacteria</taxon>
        <taxon>Pseudomonadati</taxon>
        <taxon>Candidatus Auribacterota</taxon>
        <taxon>Candidatus Auribacteria</taxon>
        <taxon>Candidatus Auribacterales</taxon>
        <taxon>Candidatus Auribacteraceae</taxon>
        <taxon>Candidatus Auribacter</taxon>
    </lineage>
</organism>
<dbReference type="InterPro" id="IPR032438">
    <property type="entry name" value="ERCC3_RAD25_C"/>
</dbReference>
<evidence type="ECO:0000256" key="5">
    <source>
        <dbReference type="ARBA" id="ARBA00022840"/>
    </source>
</evidence>
<accession>A0A3A4R5U4</accession>
<comment type="catalytic activity">
    <reaction evidence="9">
        <text>ATP + H2O = ADP + phosphate + H(+)</text>
        <dbReference type="Rhea" id="RHEA:13065"/>
        <dbReference type="ChEBI" id="CHEBI:15377"/>
        <dbReference type="ChEBI" id="CHEBI:15378"/>
        <dbReference type="ChEBI" id="CHEBI:30616"/>
        <dbReference type="ChEBI" id="CHEBI:43474"/>
        <dbReference type="ChEBI" id="CHEBI:456216"/>
        <dbReference type="EC" id="5.6.2.4"/>
    </reaction>
</comment>
<dbReference type="Proteomes" id="UP000266426">
    <property type="component" value="Unassembled WGS sequence"/>
</dbReference>
<dbReference type="Pfam" id="PF04851">
    <property type="entry name" value="ResIII"/>
    <property type="match status" value="1"/>
</dbReference>
<dbReference type="EC" id="5.6.2.4" evidence="8"/>
<name>A0A3A4R5U4_9BACT</name>
<evidence type="ECO:0000256" key="6">
    <source>
        <dbReference type="ARBA" id="ARBA00023235"/>
    </source>
</evidence>
<evidence type="ECO:0000259" key="10">
    <source>
        <dbReference type="PROSITE" id="PS51192"/>
    </source>
</evidence>
<feature type="domain" description="Helicase C-terminal" evidence="11">
    <location>
        <begin position="414"/>
        <end position="561"/>
    </location>
</feature>
<evidence type="ECO:0000313" key="12">
    <source>
        <dbReference type="EMBL" id="RJP61700.1"/>
    </source>
</evidence>
<evidence type="ECO:0000256" key="4">
    <source>
        <dbReference type="ARBA" id="ARBA00022806"/>
    </source>
</evidence>
<comment type="similarity">
    <text evidence="1">Belongs to the helicase family. RAD25/XPB subfamily.</text>
</comment>
<dbReference type="AlphaFoldDB" id="A0A3A4R5U4"/>
<dbReference type="SMART" id="SM00490">
    <property type="entry name" value="HELICc"/>
    <property type="match status" value="1"/>
</dbReference>
<dbReference type="InterPro" id="IPR014001">
    <property type="entry name" value="Helicase_ATP-bd"/>
</dbReference>
<dbReference type="GO" id="GO:0043138">
    <property type="term" value="F:3'-5' DNA helicase activity"/>
    <property type="evidence" value="ECO:0007669"/>
    <property type="project" value="UniProtKB-EC"/>
</dbReference>
<dbReference type="SUPFAM" id="SSF52540">
    <property type="entry name" value="P-loop containing nucleoside triphosphate hydrolases"/>
    <property type="match status" value="1"/>
</dbReference>
<keyword evidence="6" id="KW-0413">Isomerase</keyword>
<dbReference type="GO" id="GO:0016787">
    <property type="term" value="F:hydrolase activity"/>
    <property type="evidence" value="ECO:0007669"/>
    <property type="project" value="UniProtKB-KW"/>
</dbReference>
<dbReference type="NCBIfam" id="NF045503">
    <property type="entry name" value="repair_heli_XPB"/>
    <property type="match status" value="1"/>
</dbReference>
<evidence type="ECO:0000259" key="11">
    <source>
        <dbReference type="PROSITE" id="PS51194"/>
    </source>
</evidence>
<evidence type="ECO:0000256" key="7">
    <source>
        <dbReference type="ARBA" id="ARBA00034617"/>
    </source>
</evidence>
<evidence type="ECO:0000256" key="1">
    <source>
        <dbReference type="ARBA" id="ARBA00006637"/>
    </source>
</evidence>
<dbReference type="PROSITE" id="PS51192">
    <property type="entry name" value="HELICASE_ATP_BIND_1"/>
    <property type="match status" value="1"/>
</dbReference>
<dbReference type="PANTHER" id="PTHR11274:SF0">
    <property type="entry name" value="GENERAL TRANSCRIPTION AND DNA REPAIR FACTOR IIH HELICASE SUBUNIT XPB"/>
    <property type="match status" value="1"/>
</dbReference>
<comment type="catalytic activity">
    <reaction evidence="7">
        <text>Couples ATP hydrolysis with the unwinding of duplex DNA by translocating in the 3'-5' direction.</text>
        <dbReference type="EC" id="5.6.2.4"/>
    </reaction>
</comment>